<dbReference type="PANTHER" id="PTHR22594:SF5">
    <property type="entry name" value="ASPARTATE--TRNA LIGASE, MITOCHONDRIAL"/>
    <property type="match status" value="1"/>
</dbReference>
<feature type="domain" description="Aminoacyl-transfer RNA synthetases class-II family profile" evidence="9">
    <location>
        <begin position="147"/>
        <end position="558"/>
    </location>
</feature>
<keyword evidence="3 8" id="KW-0436">Ligase</keyword>
<dbReference type="Proteomes" id="UP000561326">
    <property type="component" value="Unassembled WGS sequence"/>
</dbReference>
<comment type="catalytic activity">
    <reaction evidence="8">
        <text>tRNA(Asp) + L-aspartate + ATP = L-aspartyl-tRNA(Asp) + AMP + diphosphate</text>
        <dbReference type="Rhea" id="RHEA:19649"/>
        <dbReference type="Rhea" id="RHEA-COMP:9660"/>
        <dbReference type="Rhea" id="RHEA-COMP:9678"/>
        <dbReference type="ChEBI" id="CHEBI:29991"/>
        <dbReference type="ChEBI" id="CHEBI:30616"/>
        <dbReference type="ChEBI" id="CHEBI:33019"/>
        <dbReference type="ChEBI" id="CHEBI:78442"/>
        <dbReference type="ChEBI" id="CHEBI:78516"/>
        <dbReference type="ChEBI" id="CHEBI:456215"/>
        <dbReference type="EC" id="6.1.1.12"/>
    </reaction>
</comment>
<dbReference type="GO" id="GO:0004815">
    <property type="term" value="F:aspartate-tRNA ligase activity"/>
    <property type="evidence" value="ECO:0007669"/>
    <property type="project" value="UniProtKB-UniRule"/>
</dbReference>
<proteinExistence type="inferred from homology"/>
<dbReference type="SUPFAM" id="SSF50249">
    <property type="entry name" value="Nucleic acid-binding proteins"/>
    <property type="match status" value="1"/>
</dbReference>
<comment type="caution">
    <text evidence="8">Lacks conserved residue(s) required for the propagation of feature annotation.</text>
</comment>
<dbReference type="InterPro" id="IPR006195">
    <property type="entry name" value="aa-tRNA-synth_II"/>
</dbReference>
<evidence type="ECO:0000313" key="10">
    <source>
        <dbReference type="EMBL" id="NME99864.1"/>
    </source>
</evidence>
<dbReference type="InterPro" id="IPR047089">
    <property type="entry name" value="Asp-tRNA-ligase_1_N"/>
</dbReference>
<evidence type="ECO:0000256" key="6">
    <source>
        <dbReference type="ARBA" id="ARBA00022917"/>
    </source>
</evidence>
<dbReference type="NCBIfam" id="TIGR00459">
    <property type="entry name" value="aspS_bact"/>
    <property type="match status" value="1"/>
</dbReference>
<dbReference type="CDD" id="cd00777">
    <property type="entry name" value="AspRS_core"/>
    <property type="match status" value="1"/>
</dbReference>
<dbReference type="EC" id="6.1.1.12" evidence="8"/>
<dbReference type="HAMAP" id="MF_00044">
    <property type="entry name" value="Asp_tRNA_synth_type1"/>
    <property type="match status" value="1"/>
</dbReference>
<dbReference type="GO" id="GO:0006422">
    <property type="term" value="P:aspartyl-tRNA aminoacylation"/>
    <property type="evidence" value="ECO:0007669"/>
    <property type="project" value="UniProtKB-UniRule"/>
</dbReference>
<dbReference type="AlphaFoldDB" id="A0A848CR06"/>
<dbReference type="InterPro" id="IPR045864">
    <property type="entry name" value="aa-tRNA-synth_II/BPL/LPL"/>
</dbReference>
<evidence type="ECO:0000256" key="3">
    <source>
        <dbReference type="ARBA" id="ARBA00022598"/>
    </source>
</evidence>
<comment type="caution">
    <text evidence="10">The sequence shown here is derived from an EMBL/GenBank/DDBJ whole genome shotgun (WGS) entry which is preliminary data.</text>
</comment>
<feature type="binding site" evidence="8">
    <location>
        <begin position="537"/>
        <end position="540"/>
    </location>
    <ligand>
        <name>ATP</name>
        <dbReference type="ChEBI" id="CHEBI:30616"/>
    </ligand>
</feature>
<feature type="binding site" evidence="8">
    <location>
        <position position="451"/>
    </location>
    <ligand>
        <name>L-aspartate</name>
        <dbReference type="ChEBI" id="CHEBI:29991"/>
    </ligand>
</feature>
<evidence type="ECO:0000256" key="7">
    <source>
        <dbReference type="ARBA" id="ARBA00023146"/>
    </source>
</evidence>
<feature type="binding site" evidence="8">
    <location>
        <position position="492"/>
    </location>
    <ligand>
        <name>L-aspartate</name>
        <dbReference type="ChEBI" id="CHEBI:29991"/>
    </ligand>
</feature>
<dbReference type="Pfam" id="PF00152">
    <property type="entry name" value="tRNA-synt_2"/>
    <property type="match status" value="1"/>
</dbReference>
<dbReference type="Gene3D" id="3.30.1360.30">
    <property type="entry name" value="GAD-like domain"/>
    <property type="match status" value="1"/>
</dbReference>
<dbReference type="InterPro" id="IPR004364">
    <property type="entry name" value="Aa-tRNA-synt_II"/>
</dbReference>
<dbReference type="CDD" id="cd04317">
    <property type="entry name" value="EcAspRS_like_N"/>
    <property type="match status" value="1"/>
</dbReference>
<dbReference type="Gene3D" id="3.30.930.10">
    <property type="entry name" value="Bira Bifunctional Protein, Domain 2"/>
    <property type="match status" value="1"/>
</dbReference>
<evidence type="ECO:0000256" key="8">
    <source>
        <dbReference type="HAMAP-Rule" id="MF_00044"/>
    </source>
</evidence>
<dbReference type="GO" id="GO:0005524">
    <property type="term" value="F:ATP binding"/>
    <property type="evidence" value="ECO:0007669"/>
    <property type="project" value="UniProtKB-UniRule"/>
</dbReference>
<feature type="binding site" evidence="8">
    <location>
        <position position="485"/>
    </location>
    <ligand>
        <name>ATP</name>
        <dbReference type="ChEBI" id="CHEBI:30616"/>
    </ligand>
</feature>
<dbReference type="EMBL" id="JABAGO010000035">
    <property type="protein sequence ID" value="NME99864.1"/>
    <property type="molecule type" value="Genomic_DNA"/>
</dbReference>
<evidence type="ECO:0000256" key="2">
    <source>
        <dbReference type="ARBA" id="ARBA00022490"/>
    </source>
</evidence>
<sequence length="595" mass="67902">MEFKQRSVFCGTLRKSDVGSEVTLNGWVQKRRDLGGVIFVDLRDRSGLVQVVFNPEINAEAHAIGDKVRTEYVISVKGKVIERDPETVNPNMLTGEIEVQVSEIEIINQAKTPPFFIEDDIDVDEQVRLKYRYLDLRRPEMYRTMALRHKVTKLFRDYLDGHDFLEVETPMLIKSSPEGARDYLVPSRVNPGEFFALPQSPQIFKQLLMVAGYERYFQIVRCFRDEDLRADRQPEFTQVDIETSFLNMEDLLAMMEEMMAKLCKEVLDVTIETPFQRLTYAEAMNRYGSDKPDLRFGMELVDIGDIAENCGFQVFNSVVKKGGQVKGINVKGCAHYSRKDVDELMKFAARYGAKGLAWMAFKDDEIKGPIAKFFTEEEVATIKDRMQVENNDLLLFVADKPKVVADSLGALRLKFGKELGLIDESKFAFAWVVDFPLVEWDEDAKRYVALHHPFTRPRPEDIHLFDTDPGQIRAQAYDMVLNGFEIGGGSMRIYKRDVQEKMFKALGLGQEEVQEKFGYLLDAFEYGTPPHGGIAFGLDRIIMILAGRSSLRDTIAFPKTASARDVMSNAPSSVDDKQLEELSIRVVMPKKSDEK</sequence>
<comment type="subcellular location">
    <subcellularLocation>
        <location evidence="8">Cytoplasm</location>
    </subcellularLocation>
</comment>
<keyword evidence="5 8" id="KW-0067">ATP-binding</keyword>
<dbReference type="Pfam" id="PF01336">
    <property type="entry name" value="tRNA_anti-codon"/>
    <property type="match status" value="1"/>
</dbReference>
<name>A0A848CR06_ANEAE</name>
<keyword evidence="2 8" id="KW-0963">Cytoplasm</keyword>
<dbReference type="RefSeq" id="WP_168975809.1">
    <property type="nucleotide sequence ID" value="NZ_JABAGO010000035.1"/>
</dbReference>
<feature type="binding site" evidence="8">
    <location>
        <position position="233"/>
    </location>
    <ligand>
        <name>ATP</name>
        <dbReference type="ChEBI" id="CHEBI:30616"/>
    </ligand>
</feature>
<evidence type="ECO:0000256" key="1">
    <source>
        <dbReference type="ARBA" id="ARBA00006303"/>
    </source>
</evidence>
<dbReference type="SUPFAM" id="SSF55261">
    <property type="entry name" value="GAD domain-like"/>
    <property type="match status" value="1"/>
</dbReference>
<dbReference type="InterPro" id="IPR002312">
    <property type="entry name" value="Asp/Asn-tRNA-synth_IIb"/>
</dbReference>
<keyword evidence="7 8" id="KW-0030">Aminoacyl-tRNA synthetase</keyword>
<comment type="similarity">
    <text evidence="1 8">Belongs to the class-II aminoacyl-tRNA synthetase family. Type 1 subfamily.</text>
</comment>
<comment type="subunit">
    <text evidence="8">Homodimer.</text>
</comment>
<dbReference type="GO" id="GO:0016740">
    <property type="term" value="F:transferase activity"/>
    <property type="evidence" value="ECO:0007669"/>
    <property type="project" value="UniProtKB-ARBA"/>
</dbReference>
<dbReference type="GO" id="GO:0140096">
    <property type="term" value="F:catalytic activity, acting on a protein"/>
    <property type="evidence" value="ECO:0007669"/>
    <property type="project" value="UniProtKB-ARBA"/>
</dbReference>
<gene>
    <name evidence="8 10" type="primary">aspS</name>
    <name evidence="10" type="ORF">HF838_16645</name>
</gene>
<reference evidence="10 11" key="1">
    <citation type="submission" date="2020-04" db="EMBL/GenBank/DDBJ databases">
        <authorList>
            <person name="Hitch T.C.A."/>
            <person name="Wylensek D."/>
            <person name="Clavel T."/>
        </authorList>
    </citation>
    <scope>NUCLEOTIDE SEQUENCE [LARGE SCALE GENOMIC DNA]</scope>
    <source>
        <strain evidence="10 11">WB01_D5_05</strain>
    </source>
</reference>
<dbReference type="InterPro" id="IPR004524">
    <property type="entry name" value="Asp-tRNA-ligase_1"/>
</dbReference>
<evidence type="ECO:0000259" key="9">
    <source>
        <dbReference type="PROSITE" id="PS50862"/>
    </source>
</evidence>
<dbReference type="SUPFAM" id="SSF55681">
    <property type="entry name" value="Class II aaRS and biotin synthetases"/>
    <property type="match status" value="1"/>
</dbReference>
<dbReference type="GO" id="GO:0005737">
    <property type="term" value="C:cytoplasm"/>
    <property type="evidence" value="ECO:0007669"/>
    <property type="project" value="UniProtKB-SubCell"/>
</dbReference>
<dbReference type="GO" id="GO:0003676">
    <property type="term" value="F:nucleic acid binding"/>
    <property type="evidence" value="ECO:0007669"/>
    <property type="project" value="InterPro"/>
</dbReference>
<feature type="binding site" evidence="8">
    <location>
        <position position="178"/>
    </location>
    <ligand>
        <name>L-aspartate</name>
        <dbReference type="ChEBI" id="CHEBI:29991"/>
    </ligand>
</feature>
<dbReference type="Gene3D" id="2.40.50.140">
    <property type="entry name" value="Nucleic acid-binding proteins"/>
    <property type="match status" value="1"/>
</dbReference>
<dbReference type="InterPro" id="IPR029351">
    <property type="entry name" value="GAD_dom"/>
</dbReference>
<accession>A0A848CR06</accession>
<dbReference type="Pfam" id="PF02938">
    <property type="entry name" value="GAD"/>
    <property type="match status" value="1"/>
</dbReference>
<comment type="function">
    <text evidence="8">Catalyzes the attachment of L-aspartate to tRNA(Asp) in a two-step reaction: L-aspartate is first activated by ATP to form Asp-AMP and then transferred to the acceptor end of tRNA(Asp).</text>
</comment>
<evidence type="ECO:0000256" key="4">
    <source>
        <dbReference type="ARBA" id="ARBA00022741"/>
    </source>
</evidence>
<dbReference type="InterPro" id="IPR012340">
    <property type="entry name" value="NA-bd_OB-fold"/>
</dbReference>
<organism evidence="10 11">
    <name type="scientific">Aneurinibacillus aneurinilyticus</name>
    <name type="common">Bacillus aneurinolyticus</name>
    <dbReference type="NCBI Taxonomy" id="1391"/>
    <lineage>
        <taxon>Bacteria</taxon>
        <taxon>Bacillati</taxon>
        <taxon>Bacillota</taxon>
        <taxon>Bacilli</taxon>
        <taxon>Bacillales</taxon>
        <taxon>Paenibacillaceae</taxon>
        <taxon>Aneurinibacillus group</taxon>
        <taxon>Aneurinibacillus</taxon>
    </lineage>
</organism>
<dbReference type="NCBIfam" id="NF001750">
    <property type="entry name" value="PRK00476.1"/>
    <property type="match status" value="1"/>
</dbReference>
<dbReference type="InterPro" id="IPR047090">
    <property type="entry name" value="AspRS_core"/>
</dbReference>
<feature type="binding site" evidence="8">
    <location>
        <begin position="224"/>
        <end position="226"/>
    </location>
    <ligand>
        <name>ATP</name>
        <dbReference type="ChEBI" id="CHEBI:30616"/>
    </ligand>
</feature>
<protein>
    <recommendedName>
        <fullName evidence="8">Aspartate--tRNA ligase</fullName>
        <ecNumber evidence="8">6.1.1.12</ecNumber>
    </recommendedName>
    <alternativeName>
        <fullName evidence="8">Aspartyl-tRNA synthetase</fullName>
        <shortName evidence="8">AspRS</shortName>
    </alternativeName>
</protein>
<dbReference type="PRINTS" id="PR01042">
    <property type="entry name" value="TRNASYNTHASP"/>
</dbReference>
<dbReference type="InterPro" id="IPR004365">
    <property type="entry name" value="NA-bd_OB_tRNA"/>
</dbReference>
<evidence type="ECO:0000256" key="5">
    <source>
        <dbReference type="ARBA" id="ARBA00022840"/>
    </source>
</evidence>
<keyword evidence="6 8" id="KW-0648">Protein biosynthesis</keyword>
<feature type="binding site" evidence="8">
    <location>
        <position position="224"/>
    </location>
    <ligand>
        <name>L-aspartate</name>
        <dbReference type="ChEBI" id="CHEBI:29991"/>
    </ligand>
</feature>
<feature type="region of interest" description="Aspartate" evidence="8">
    <location>
        <begin position="202"/>
        <end position="205"/>
    </location>
</feature>
<keyword evidence="4 8" id="KW-0547">Nucleotide-binding</keyword>
<dbReference type="PROSITE" id="PS50862">
    <property type="entry name" value="AA_TRNA_LIGASE_II"/>
    <property type="match status" value="1"/>
</dbReference>
<evidence type="ECO:0000313" key="11">
    <source>
        <dbReference type="Proteomes" id="UP000561326"/>
    </source>
</evidence>
<dbReference type="InterPro" id="IPR004115">
    <property type="entry name" value="GAD-like_sf"/>
</dbReference>
<dbReference type="PANTHER" id="PTHR22594">
    <property type="entry name" value="ASPARTYL/LYSYL-TRNA SYNTHETASE"/>
    <property type="match status" value="1"/>
</dbReference>